<dbReference type="GO" id="GO:0004930">
    <property type="term" value="F:G protein-coupled receptor activity"/>
    <property type="evidence" value="ECO:0007669"/>
    <property type="project" value="UniProtKB-KW"/>
</dbReference>
<gene>
    <name evidence="11" type="ORF">GSLYS_00011682001</name>
</gene>
<feature type="transmembrane region" description="Helical" evidence="9">
    <location>
        <begin position="91"/>
        <end position="116"/>
    </location>
</feature>
<dbReference type="EMBL" id="CAXITT010000275">
    <property type="protein sequence ID" value="CAL1537780.1"/>
    <property type="molecule type" value="Genomic_DNA"/>
</dbReference>
<feature type="transmembrane region" description="Helical" evidence="9">
    <location>
        <begin position="280"/>
        <end position="306"/>
    </location>
</feature>
<accession>A0AAV2HWF5</accession>
<name>A0AAV2HWF5_LYMST</name>
<dbReference type="PRINTS" id="PR00237">
    <property type="entry name" value="GPCRRHODOPSN"/>
</dbReference>
<dbReference type="InterPro" id="IPR000276">
    <property type="entry name" value="GPCR_Rhodpsn"/>
</dbReference>
<comment type="caution">
    <text evidence="11">The sequence shown here is derived from an EMBL/GenBank/DDBJ whole genome shotgun (WGS) entry which is preliminary data.</text>
</comment>
<sequence>DTSRDVFACQIEATFDRDVCPLNNTTHFLRTDYDNSTAYSQSEEISWLAILLNIISDGIVEYYLWVLCGVGLPGNTLTIVTILTMESYSPATFLVATLSFFDGLTLVIKFVGLQLYLLRVPIGRAGCVVSSTLVMFLAAMSNWSLILITSERFIAVCFPLRRAYLITSRRIHNAVVIVAALLFSVSLVTSIATVDEVLGEWYCSPDVNHNIYYWMIGTLYVNIPFVCITILTAAVLRGLHVSGKRHRRLLQREDHYNSGGAPGKVVSNDSRIAMSNRVEVTLTSMMVSSAAIFLILFLPALLIPSIVTPPADDSTVQSQWRLFSEIRYLLLDLSHAINFFLYFLTAKKFRKHVFKILSFKGC</sequence>
<feature type="transmembrane region" description="Helical" evidence="9">
    <location>
        <begin position="128"/>
        <end position="150"/>
    </location>
</feature>
<proteinExistence type="inferred from homology"/>
<keyword evidence="6 8" id="KW-0675">Receptor</keyword>
<keyword evidence="7 8" id="KW-0807">Transducer</keyword>
<feature type="transmembrane region" description="Helical" evidence="9">
    <location>
        <begin position="171"/>
        <end position="191"/>
    </location>
</feature>
<dbReference type="InterPro" id="IPR017452">
    <property type="entry name" value="GPCR_Rhodpsn_7TM"/>
</dbReference>
<dbReference type="Gene3D" id="1.20.1070.10">
    <property type="entry name" value="Rhodopsin 7-helix transmembrane proteins"/>
    <property type="match status" value="1"/>
</dbReference>
<evidence type="ECO:0000256" key="8">
    <source>
        <dbReference type="RuleBase" id="RU000688"/>
    </source>
</evidence>
<evidence type="ECO:0000313" key="11">
    <source>
        <dbReference type="EMBL" id="CAL1537780.1"/>
    </source>
</evidence>
<comment type="subcellular location">
    <subcellularLocation>
        <location evidence="1">Membrane</location>
        <topology evidence="1">Multi-pass membrane protein</topology>
    </subcellularLocation>
</comment>
<evidence type="ECO:0000256" key="1">
    <source>
        <dbReference type="ARBA" id="ARBA00004141"/>
    </source>
</evidence>
<feature type="transmembrane region" description="Helical" evidence="9">
    <location>
        <begin position="211"/>
        <end position="239"/>
    </location>
</feature>
<dbReference type="PANTHER" id="PTHR24243:SF230">
    <property type="entry name" value="G-PROTEIN COUPLED RECEPTORS FAMILY 1 PROFILE DOMAIN-CONTAINING PROTEIN"/>
    <property type="match status" value="1"/>
</dbReference>
<dbReference type="PROSITE" id="PS50262">
    <property type="entry name" value="G_PROTEIN_RECEP_F1_2"/>
    <property type="match status" value="1"/>
</dbReference>
<feature type="transmembrane region" description="Helical" evidence="9">
    <location>
        <begin position="326"/>
        <end position="345"/>
    </location>
</feature>
<evidence type="ECO:0000259" key="10">
    <source>
        <dbReference type="PROSITE" id="PS50262"/>
    </source>
</evidence>
<protein>
    <recommendedName>
        <fullName evidence="10">G-protein coupled receptors family 1 profile domain-containing protein</fullName>
    </recommendedName>
</protein>
<dbReference type="Proteomes" id="UP001497497">
    <property type="component" value="Unassembled WGS sequence"/>
</dbReference>
<dbReference type="Pfam" id="PF00001">
    <property type="entry name" value="7tm_1"/>
    <property type="match status" value="1"/>
</dbReference>
<feature type="transmembrane region" description="Helical" evidence="9">
    <location>
        <begin position="62"/>
        <end position="84"/>
    </location>
</feature>
<evidence type="ECO:0000256" key="4">
    <source>
        <dbReference type="ARBA" id="ARBA00023040"/>
    </source>
</evidence>
<keyword evidence="5 9" id="KW-0472">Membrane</keyword>
<feature type="domain" description="G-protein coupled receptors family 1 profile" evidence="10">
    <location>
        <begin position="74"/>
        <end position="342"/>
    </location>
</feature>
<comment type="similarity">
    <text evidence="8">Belongs to the G-protein coupled receptor 1 family.</text>
</comment>
<evidence type="ECO:0000256" key="5">
    <source>
        <dbReference type="ARBA" id="ARBA00023136"/>
    </source>
</evidence>
<evidence type="ECO:0000256" key="2">
    <source>
        <dbReference type="ARBA" id="ARBA00022692"/>
    </source>
</evidence>
<dbReference type="PROSITE" id="PS00237">
    <property type="entry name" value="G_PROTEIN_RECEP_F1_1"/>
    <property type="match status" value="1"/>
</dbReference>
<reference evidence="11 12" key="1">
    <citation type="submission" date="2024-04" db="EMBL/GenBank/DDBJ databases">
        <authorList>
            <consortium name="Genoscope - CEA"/>
            <person name="William W."/>
        </authorList>
    </citation>
    <scope>NUCLEOTIDE SEQUENCE [LARGE SCALE GENOMIC DNA]</scope>
</reference>
<keyword evidence="2 8" id="KW-0812">Transmembrane</keyword>
<dbReference type="GO" id="GO:0005886">
    <property type="term" value="C:plasma membrane"/>
    <property type="evidence" value="ECO:0007669"/>
    <property type="project" value="TreeGrafter"/>
</dbReference>
<organism evidence="11 12">
    <name type="scientific">Lymnaea stagnalis</name>
    <name type="common">Great pond snail</name>
    <name type="synonym">Helix stagnalis</name>
    <dbReference type="NCBI Taxonomy" id="6523"/>
    <lineage>
        <taxon>Eukaryota</taxon>
        <taxon>Metazoa</taxon>
        <taxon>Spiralia</taxon>
        <taxon>Lophotrochozoa</taxon>
        <taxon>Mollusca</taxon>
        <taxon>Gastropoda</taxon>
        <taxon>Heterobranchia</taxon>
        <taxon>Euthyneura</taxon>
        <taxon>Panpulmonata</taxon>
        <taxon>Hygrophila</taxon>
        <taxon>Lymnaeoidea</taxon>
        <taxon>Lymnaeidae</taxon>
        <taxon>Lymnaea</taxon>
    </lineage>
</organism>
<evidence type="ECO:0000256" key="7">
    <source>
        <dbReference type="ARBA" id="ARBA00023224"/>
    </source>
</evidence>
<evidence type="ECO:0000313" key="12">
    <source>
        <dbReference type="Proteomes" id="UP001497497"/>
    </source>
</evidence>
<feature type="non-terminal residue" evidence="11">
    <location>
        <position position="1"/>
    </location>
</feature>
<keyword evidence="4 8" id="KW-0297">G-protein coupled receptor</keyword>
<keyword evidence="12" id="KW-1185">Reference proteome</keyword>
<evidence type="ECO:0000256" key="3">
    <source>
        <dbReference type="ARBA" id="ARBA00022989"/>
    </source>
</evidence>
<evidence type="ECO:0000256" key="6">
    <source>
        <dbReference type="ARBA" id="ARBA00023170"/>
    </source>
</evidence>
<keyword evidence="3 9" id="KW-1133">Transmembrane helix</keyword>
<dbReference type="SUPFAM" id="SSF81321">
    <property type="entry name" value="Family A G protein-coupled receptor-like"/>
    <property type="match status" value="1"/>
</dbReference>
<dbReference type="AlphaFoldDB" id="A0AAV2HWF5"/>
<dbReference type="PANTHER" id="PTHR24243">
    <property type="entry name" value="G-PROTEIN COUPLED RECEPTOR"/>
    <property type="match status" value="1"/>
</dbReference>
<evidence type="ECO:0000256" key="9">
    <source>
        <dbReference type="SAM" id="Phobius"/>
    </source>
</evidence>